<keyword evidence="10 14" id="KW-0520">NAD</keyword>
<dbReference type="OrthoDB" id="9810782at2"/>
<dbReference type="SMART" id="SM00926">
    <property type="entry name" value="Molybdop_Fe4S4"/>
    <property type="match status" value="1"/>
</dbReference>
<dbReference type="SUPFAM" id="SSF50692">
    <property type="entry name" value="ADC-like"/>
    <property type="match status" value="1"/>
</dbReference>
<evidence type="ECO:0000256" key="6">
    <source>
        <dbReference type="ARBA" id="ARBA00022723"/>
    </source>
</evidence>
<comment type="similarity">
    <text evidence="2 14">Belongs to the complex I 75 kDa subunit family.</text>
</comment>
<feature type="domain" description="2Fe-2S ferredoxin-type" evidence="16">
    <location>
        <begin position="1"/>
        <end position="83"/>
    </location>
</feature>
<keyword evidence="11" id="KW-0830">Ubiquinone</keyword>
<evidence type="ECO:0000256" key="12">
    <source>
        <dbReference type="ARBA" id="ARBA00026021"/>
    </source>
</evidence>
<dbReference type="CDD" id="cd02788">
    <property type="entry name" value="MopB_CT_NDH-1_NuoG2-N7"/>
    <property type="match status" value="1"/>
</dbReference>
<dbReference type="GO" id="GO:0003954">
    <property type="term" value="F:NADH dehydrogenase activity"/>
    <property type="evidence" value="ECO:0007669"/>
    <property type="project" value="TreeGrafter"/>
</dbReference>
<name>A0A1G9NMJ7_9GAMM</name>
<dbReference type="PROSITE" id="PS00642">
    <property type="entry name" value="COMPLEX1_75K_2"/>
    <property type="match status" value="1"/>
</dbReference>
<feature type="compositionally biased region" description="Basic and acidic residues" evidence="15">
    <location>
        <begin position="933"/>
        <end position="947"/>
    </location>
</feature>
<dbReference type="PROSITE" id="PS51839">
    <property type="entry name" value="4FE4S_HC3"/>
    <property type="match status" value="1"/>
</dbReference>
<dbReference type="PANTHER" id="PTHR43105">
    <property type="entry name" value="RESPIRATORY NITRATE REDUCTASE"/>
    <property type="match status" value="1"/>
</dbReference>
<dbReference type="PROSITE" id="PS00641">
    <property type="entry name" value="COMPLEX1_75K_1"/>
    <property type="match status" value="1"/>
</dbReference>
<keyword evidence="9 14" id="KW-0411">Iron-sulfur</keyword>
<dbReference type="PROSITE" id="PS51669">
    <property type="entry name" value="4FE4S_MOW_BIS_MGD"/>
    <property type="match status" value="1"/>
</dbReference>
<dbReference type="NCBIfam" id="TIGR01973">
    <property type="entry name" value="NuoG"/>
    <property type="match status" value="1"/>
</dbReference>
<dbReference type="Pfam" id="PF22117">
    <property type="entry name" value="Fer4_Nqo3"/>
    <property type="match status" value="1"/>
</dbReference>
<dbReference type="InterPro" id="IPR036010">
    <property type="entry name" value="2Fe-2S_ferredoxin-like_sf"/>
</dbReference>
<comment type="cofactor">
    <cofactor evidence="1 14">
        <name>[4Fe-4S] cluster</name>
        <dbReference type="ChEBI" id="CHEBI:49883"/>
    </cofactor>
</comment>
<keyword evidence="7 14" id="KW-1278">Translocase</keyword>
<proteinExistence type="inferred from homology"/>
<dbReference type="GO" id="GO:0008137">
    <property type="term" value="F:NADH dehydrogenase (ubiquinone) activity"/>
    <property type="evidence" value="ECO:0007669"/>
    <property type="project" value="UniProtKB-UniRule"/>
</dbReference>
<evidence type="ECO:0000256" key="4">
    <source>
        <dbReference type="ARBA" id="ARBA00022714"/>
    </source>
</evidence>
<dbReference type="Pfam" id="PF13510">
    <property type="entry name" value="Fer2_4"/>
    <property type="match status" value="1"/>
</dbReference>
<dbReference type="SUPFAM" id="SSF53706">
    <property type="entry name" value="Formate dehydrogenase/DMSO reductase, domains 1-3"/>
    <property type="match status" value="1"/>
</dbReference>
<dbReference type="SUPFAM" id="SSF54862">
    <property type="entry name" value="4Fe-4S ferredoxins"/>
    <property type="match status" value="1"/>
</dbReference>
<dbReference type="InterPro" id="IPR009010">
    <property type="entry name" value="Asp_de-COase-like_dom_sf"/>
</dbReference>
<evidence type="ECO:0000256" key="13">
    <source>
        <dbReference type="ARBA" id="ARBA00047712"/>
    </source>
</evidence>
<feature type="domain" description="4Fe-4S Mo/W bis-MGD-type" evidence="17">
    <location>
        <begin position="221"/>
        <end position="277"/>
    </location>
</feature>
<accession>A0A1G9NMJ7</accession>
<keyword evidence="3 14" id="KW-0004">4Fe-4S</keyword>
<gene>
    <name evidence="19" type="ORF">SAMN05661010_02776</name>
</gene>
<evidence type="ECO:0000256" key="1">
    <source>
        <dbReference type="ARBA" id="ARBA00001966"/>
    </source>
</evidence>
<dbReference type="Proteomes" id="UP000198654">
    <property type="component" value="Unassembled WGS sequence"/>
</dbReference>
<feature type="region of interest" description="Disordered" evidence="15">
    <location>
        <begin position="910"/>
        <end position="947"/>
    </location>
</feature>
<dbReference type="InterPro" id="IPR054351">
    <property type="entry name" value="NADH_UbQ_OxRdtase_ferredoxin"/>
</dbReference>
<dbReference type="SMART" id="SM00929">
    <property type="entry name" value="NADH-G_4Fe-4S_3"/>
    <property type="match status" value="1"/>
</dbReference>
<dbReference type="CDD" id="cd02771">
    <property type="entry name" value="MopB_NDH-1_NuoG2-N7"/>
    <property type="match status" value="1"/>
</dbReference>
<evidence type="ECO:0000259" key="18">
    <source>
        <dbReference type="PROSITE" id="PS51839"/>
    </source>
</evidence>
<evidence type="ECO:0000256" key="8">
    <source>
        <dbReference type="ARBA" id="ARBA00023004"/>
    </source>
</evidence>
<keyword evidence="4 14" id="KW-0001">2Fe-2S</keyword>
<evidence type="ECO:0000256" key="15">
    <source>
        <dbReference type="SAM" id="MobiDB-lite"/>
    </source>
</evidence>
<dbReference type="GO" id="GO:0051539">
    <property type="term" value="F:4 iron, 4 sulfur cluster binding"/>
    <property type="evidence" value="ECO:0007669"/>
    <property type="project" value="UniProtKB-KW"/>
</dbReference>
<dbReference type="InterPro" id="IPR010228">
    <property type="entry name" value="NADH_UbQ_OxRdtase_Gsu"/>
</dbReference>
<dbReference type="RefSeq" id="WP_089729568.1">
    <property type="nucleotide sequence ID" value="NZ_FNGI01000008.1"/>
</dbReference>
<dbReference type="PROSITE" id="PS00643">
    <property type="entry name" value="COMPLEX1_75K_3"/>
    <property type="match status" value="1"/>
</dbReference>
<keyword evidence="6 14" id="KW-0479">Metal-binding</keyword>
<keyword evidence="5 14" id="KW-0874">Quinone</keyword>
<dbReference type="PANTHER" id="PTHR43105:SF10">
    <property type="entry name" value="NADH-QUINONE OXIDOREDUCTASE SUBUNIT G"/>
    <property type="match status" value="1"/>
</dbReference>
<evidence type="ECO:0000256" key="3">
    <source>
        <dbReference type="ARBA" id="ARBA00022485"/>
    </source>
</evidence>
<dbReference type="InterPro" id="IPR001041">
    <property type="entry name" value="2Fe-2S_ferredoxin-type"/>
</dbReference>
<dbReference type="InterPro" id="IPR006963">
    <property type="entry name" value="Mopterin_OxRdtase_4Fe-4S_dom"/>
</dbReference>
<evidence type="ECO:0000256" key="14">
    <source>
        <dbReference type="RuleBase" id="RU003525"/>
    </source>
</evidence>
<dbReference type="GO" id="GO:0042773">
    <property type="term" value="P:ATP synthesis coupled electron transport"/>
    <property type="evidence" value="ECO:0007669"/>
    <property type="project" value="InterPro"/>
</dbReference>
<reference evidence="19 20" key="1">
    <citation type="submission" date="2016-10" db="EMBL/GenBank/DDBJ databases">
        <authorList>
            <person name="de Groot N.N."/>
        </authorList>
    </citation>
    <scope>NUCLEOTIDE SEQUENCE [LARGE SCALE GENOMIC DNA]</scope>
    <source>
        <strain evidence="19 20">DSM 14789</strain>
    </source>
</reference>
<keyword evidence="8 14" id="KW-0408">Iron</keyword>
<protein>
    <recommendedName>
        <fullName evidence="14">NADH-quinone oxidoreductase</fullName>
        <ecNumber evidence="14">7.1.1.-</ecNumber>
    </recommendedName>
</protein>
<dbReference type="Gene3D" id="3.10.20.740">
    <property type="match status" value="1"/>
</dbReference>
<dbReference type="Pfam" id="PF00384">
    <property type="entry name" value="Molybdopterin"/>
    <property type="match status" value="1"/>
</dbReference>
<sequence>MATIHVDGRAYEVDGADNLLQACLSLGLDVPYFCWHPAMGSVGACRQCAVKQYKDADDTQGKLVMSCMTPASDDSWIAIEDEEAREFRASVVEWLMVNHPHDCPVCEEGGHCHLQDMTVMTGHDRRRYRFRKRTHRNQYLGPFVAHEMNRCITCYRCVRFYNDYAGGEDLGAFGANDNVYFGRHQDGVLESEFSGNLTEVCPTGVFTDQTHSDRYTRKWDLQFAPSICHQCAVGCNTSPGERYGDIRRIENRYHGEVNRHFLCDRGRFGHGYVNRDDRPRCPEWRSQASDESMTLEIDAALDRGADVLRSARRVIGIGSPRASLESNHQLRELVGAANFSTGIVAREQACLERMARLSRESGLPTPTLRDVEEHDAILVLGEDLIQSAARLGLSVRQAVLGRREELAEARGIPAWNAEAVKTLGQDNYHPLFVAYPTATGLDGIAEASWALAPDDIARLGFAIAHVIDAAAPAVADLDEATRLEAERIASALLAARRPLVISGGSLGSEAVIEAAGNIARALSRRARDGGLILVRNEANSTGLELLGGQPLEWALDELNTQMADAVVILENDLYHRLPRERVDSALDLAEVVVVLDHQRTATWNRAHLGLPAASFAEGDGTLVSLEGRAQRFFQVFDPRYIRPESRIHESWRWLHAVRAGMLREDVSDITLDAVTLDCARRTPALAGIVEAAPGSDYRVEGLKLAREPHRYSGRTAMRSHLNVDEPRTPQDPDTPFTFSMEGYNGFERPRKDVAFAWAPGWNSPQAWNKFTDEVGGHLRAGDPGVRLLHPLPGGYDYVREIPSSFARRDGQWQVVVLPRLFGGEETSSRSAPISERAAPAALILSADDAQRLDVVDGATLVLETDTGRVALPLRLDAALPAGIVGVPAGLDAAFSSGDWGSLFIGPEAGLDAMGPETGAHSKGPETGPLANDDSGRDERADGGEERP</sequence>
<dbReference type="EC" id="7.1.1.-" evidence="14"/>
<comment type="catalytic activity">
    <reaction evidence="13 14">
        <text>a quinone + NADH + 5 H(+)(in) = a quinol + NAD(+) + 4 H(+)(out)</text>
        <dbReference type="Rhea" id="RHEA:57888"/>
        <dbReference type="ChEBI" id="CHEBI:15378"/>
        <dbReference type="ChEBI" id="CHEBI:24646"/>
        <dbReference type="ChEBI" id="CHEBI:57540"/>
        <dbReference type="ChEBI" id="CHEBI:57945"/>
        <dbReference type="ChEBI" id="CHEBI:132124"/>
    </reaction>
</comment>
<evidence type="ECO:0000256" key="11">
    <source>
        <dbReference type="ARBA" id="ARBA00023075"/>
    </source>
</evidence>
<dbReference type="InterPro" id="IPR000283">
    <property type="entry name" value="NADH_UbQ_OxRdtase_75kDa_su_CS"/>
</dbReference>
<dbReference type="FunFam" id="2.20.25.90:FF:000003">
    <property type="entry name" value="NADH-quinone oxidoreductase"/>
    <property type="match status" value="1"/>
</dbReference>
<comment type="function">
    <text evidence="14">NDH-1 shuttles electrons from NADH, via FMN and iron-sulfur (Fe-S) centers, to quinones in the respiratory chain. Couples the redox reaction to proton translocation (for every two electrons transferred, four hydrogen ions are translocated across the cytoplasmic membrane), and thus conserves the redox energy in a proton gradient.</text>
</comment>
<dbReference type="Pfam" id="PF10588">
    <property type="entry name" value="NADH-G_4Fe-4S_3"/>
    <property type="match status" value="1"/>
</dbReference>
<evidence type="ECO:0000256" key="5">
    <source>
        <dbReference type="ARBA" id="ARBA00022719"/>
    </source>
</evidence>
<dbReference type="GO" id="GO:0051537">
    <property type="term" value="F:2 iron, 2 sulfur cluster binding"/>
    <property type="evidence" value="ECO:0007669"/>
    <property type="project" value="UniProtKB-UniRule"/>
</dbReference>
<dbReference type="InterPro" id="IPR050123">
    <property type="entry name" value="Prok_molybdopt-oxidoreductase"/>
</dbReference>
<organism evidence="19 20">
    <name type="scientific">Modicisalibacter muralis</name>
    <dbReference type="NCBI Taxonomy" id="119000"/>
    <lineage>
        <taxon>Bacteria</taxon>
        <taxon>Pseudomonadati</taxon>
        <taxon>Pseudomonadota</taxon>
        <taxon>Gammaproteobacteria</taxon>
        <taxon>Oceanospirillales</taxon>
        <taxon>Halomonadaceae</taxon>
        <taxon>Modicisalibacter</taxon>
    </lineage>
</organism>
<evidence type="ECO:0000313" key="19">
    <source>
        <dbReference type="EMBL" id="SDL87609.1"/>
    </source>
</evidence>
<evidence type="ECO:0000256" key="10">
    <source>
        <dbReference type="ARBA" id="ARBA00023027"/>
    </source>
</evidence>
<dbReference type="Gene3D" id="3.40.50.740">
    <property type="match status" value="1"/>
</dbReference>
<evidence type="ECO:0000256" key="7">
    <source>
        <dbReference type="ARBA" id="ARBA00022967"/>
    </source>
</evidence>
<dbReference type="SUPFAM" id="SSF54292">
    <property type="entry name" value="2Fe-2S ferredoxin-like"/>
    <property type="match status" value="1"/>
</dbReference>
<dbReference type="FunFam" id="3.10.20.740:FF:000002">
    <property type="entry name" value="NADH-quinone oxidoreductase"/>
    <property type="match status" value="1"/>
</dbReference>
<evidence type="ECO:0000259" key="17">
    <source>
        <dbReference type="PROSITE" id="PS51669"/>
    </source>
</evidence>
<dbReference type="Pfam" id="PF04879">
    <property type="entry name" value="Molybdop_Fe4S4"/>
    <property type="match status" value="1"/>
</dbReference>
<evidence type="ECO:0000256" key="2">
    <source>
        <dbReference type="ARBA" id="ARBA00005404"/>
    </source>
</evidence>
<comment type="cofactor">
    <cofactor evidence="14">
        <name>[2Fe-2S] cluster</name>
        <dbReference type="ChEBI" id="CHEBI:190135"/>
    </cofactor>
    <text evidence="14">Binds 1 [2Fe-2S] cluster per subunit.</text>
</comment>
<dbReference type="GO" id="GO:0048038">
    <property type="term" value="F:quinone binding"/>
    <property type="evidence" value="ECO:0007669"/>
    <property type="project" value="UniProtKB-UniRule"/>
</dbReference>
<dbReference type="InterPro" id="IPR019574">
    <property type="entry name" value="NADH_UbQ_OxRdtase_Gsu_4Fe4S-bd"/>
</dbReference>
<dbReference type="STRING" id="119000.SAMN05661010_02776"/>
<dbReference type="GO" id="GO:0016020">
    <property type="term" value="C:membrane"/>
    <property type="evidence" value="ECO:0007669"/>
    <property type="project" value="InterPro"/>
</dbReference>
<dbReference type="Gene3D" id="3.30.200.210">
    <property type="match status" value="1"/>
</dbReference>
<dbReference type="GO" id="GO:0046872">
    <property type="term" value="F:metal ion binding"/>
    <property type="evidence" value="ECO:0007669"/>
    <property type="project" value="UniProtKB-UniRule"/>
</dbReference>
<dbReference type="EMBL" id="FNGI01000008">
    <property type="protein sequence ID" value="SDL87609.1"/>
    <property type="molecule type" value="Genomic_DNA"/>
</dbReference>
<dbReference type="PROSITE" id="PS51085">
    <property type="entry name" value="2FE2S_FER_2"/>
    <property type="match status" value="1"/>
</dbReference>
<evidence type="ECO:0000313" key="20">
    <source>
        <dbReference type="Proteomes" id="UP000198654"/>
    </source>
</evidence>
<dbReference type="AlphaFoldDB" id="A0A1G9NMJ7"/>
<evidence type="ECO:0000259" key="16">
    <source>
        <dbReference type="PROSITE" id="PS51085"/>
    </source>
</evidence>
<comment type="subunit">
    <text evidence="12">Composed of 13 different subunits. Subunits NuoCD, E, F, and G constitute the peripheral sector of the complex.</text>
</comment>
<evidence type="ECO:0000256" key="9">
    <source>
        <dbReference type="ARBA" id="ARBA00023014"/>
    </source>
</evidence>
<feature type="domain" description="4Fe-4S His(Cys)3-ligated-type" evidence="18">
    <location>
        <begin position="83"/>
        <end position="122"/>
    </location>
</feature>
<dbReference type="CDD" id="cd00207">
    <property type="entry name" value="fer2"/>
    <property type="match status" value="1"/>
</dbReference>
<keyword evidence="20" id="KW-1185">Reference proteome</keyword>
<dbReference type="InterPro" id="IPR006656">
    <property type="entry name" value="Mopterin_OxRdtase"/>
</dbReference>